<organism evidence="2">
    <name type="scientific">Tolypothrix bouteillei VB521301</name>
    <dbReference type="NCBI Taxonomy" id="1479485"/>
    <lineage>
        <taxon>Bacteria</taxon>
        <taxon>Bacillati</taxon>
        <taxon>Cyanobacteriota</taxon>
        <taxon>Cyanophyceae</taxon>
        <taxon>Nostocales</taxon>
        <taxon>Tolypothrichaceae</taxon>
        <taxon>Tolypothrix</taxon>
    </lineage>
</organism>
<evidence type="ECO:0000313" key="1">
    <source>
        <dbReference type="EMBL" id="KAF3885221.1"/>
    </source>
</evidence>
<evidence type="ECO:0000313" key="3">
    <source>
        <dbReference type="Proteomes" id="UP000029738"/>
    </source>
</evidence>
<dbReference type="EMBL" id="JHEG04000001">
    <property type="protein sequence ID" value="KAF3885221.1"/>
    <property type="molecule type" value="Genomic_DNA"/>
</dbReference>
<dbReference type="OrthoDB" id="511188at2"/>
<dbReference type="Proteomes" id="UP000029738">
    <property type="component" value="Unassembled WGS sequence"/>
</dbReference>
<name>A0A0C1QUD3_9CYAN</name>
<reference evidence="2" key="1">
    <citation type="journal article" date="2015" name="Genome Announc.">
        <title>Draft Genome Sequence of Tolypothrix boutellei Strain VB521301.</title>
        <authorList>
            <person name="Chandrababunaidu M.M."/>
            <person name="Singh D."/>
            <person name="Sen D."/>
            <person name="Bhan S."/>
            <person name="Das S."/>
            <person name="Gupta A."/>
            <person name="Adhikary S.P."/>
            <person name="Tripathy S."/>
        </authorList>
    </citation>
    <scope>NUCLEOTIDE SEQUENCE</scope>
    <source>
        <strain evidence="2">VB521301</strain>
    </source>
</reference>
<protein>
    <submittedName>
        <fullName evidence="2">Uncharacterized protein</fullName>
    </submittedName>
</protein>
<proteinExistence type="predicted"/>
<dbReference type="RefSeq" id="WP_038090546.1">
    <property type="nucleotide sequence ID" value="NZ_JHEG04000001.1"/>
</dbReference>
<dbReference type="AlphaFoldDB" id="A0A0C1QUD3"/>
<reference evidence="1" key="2">
    <citation type="submission" date="2019-11" db="EMBL/GenBank/DDBJ databases">
        <title>Improved Assembly of Tolypothrix boutellei genome.</title>
        <authorList>
            <person name="Sarangi A.N."/>
            <person name="Mukherjee M."/>
            <person name="Ghosh S."/>
            <person name="Singh D."/>
            <person name="Das A."/>
            <person name="Kant S."/>
            <person name="Prusty A."/>
            <person name="Tripathy S."/>
        </authorList>
    </citation>
    <scope>NUCLEOTIDE SEQUENCE</scope>
    <source>
        <strain evidence="1">VB521301</strain>
    </source>
</reference>
<dbReference type="STRING" id="1479485.DA73_0232040"/>
<keyword evidence="3" id="KW-1185">Reference proteome</keyword>
<dbReference type="EMBL" id="JHEG02000058">
    <property type="protein sequence ID" value="KIE09079.1"/>
    <property type="molecule type" value="Genomic_DNA"/>
</dbReference>
<sequence>MLTQYRKTVCLSLISVDLPIYSVVETAATLYQKDRNRFHLLLSEPPVNNLDSENINSLTQEDSVESSNNNQQWWMEMAPEQAIMTIQGNGRLSYRHFWQQEAYGRTRYWLPNESTQKNEPIRLHNFTRHLTLRGDPLPEHLRIEYELWAGEVQLGSYILNLEIRH</sequence>
<comment type="caution">
    <text evidence="2">The sequence shown here is derived from an EMBL/GenBank/DDBJ whole genome shotgun (WGS) entry which is preliminary data.</text>
</comment>
<evidence type="ECO:0000313" key="2">
    <source>
        <dbReference type="EMBL" id="KIE09079.1"/>
    </source>
</evidence>
<gene>
    <name evidence="2" type="ORF">DA73_0232040</name>
    <name evidence="1" type="ORF">DA73_0400006935</name>
</gene>
<accession>A0A0C1QUD3</accession>